<reference evidence="2" key="1">
    <citation type="submission" date="2023-07" db="EMBL/GenBank/DDBJ databases">
        <authorList>
            <person name="Ivanov I."/>
            <person name="Teneva D."/>
            <person name="Stoikov I."/>
        </authorList>
    </citation>
    <scope>NUCLEOTIDE SEQUENCE</scope>
    <source>
        <strain evidence="2">4475</strain>
    </source>
</reference>
<dbReference type="EMBL" id="OY569118">
    <property type="protein sequence ID" value="CAJ1001220.1"/>
    <property type="molecule type" value="Genomic_DNA"/>
</dbReference>
<dbReference type="RefSeq" id="WP_304415054.1">
    <property type="nucleotide sequence ID" value="NZ_OY569118.1"/>
</dbReference>
<accession>A0AA48RCR4</accession>
<dbReference type="SUPFAM" id="SSF110296">
    <property type="entry name" value="Oligoxyloglucan reducing end-specific cellobiohydrolase"/>
    <property type="match status" value="2"/>
</dbReference>
<feature type="compositionally biased region" description="Low complexity" evidence="1">
    <location>
        <begin position="42"/>
        <end position="56"/>
    </location>
</feature>
<proteinExistence type="predicted"/>
<dbReference type="Gene3D" id="2.130.10.10">
    <property type="entry name" value="YVTN repeat-like/Quinoprotein amine dehydrogenase"/>
    <property type="match status" value="1"/>
</dbReference>
<name>A0AA48RCR4_9BACL</name>
<keyword evidence="3" id="KW-1185">Reference proteome</keyword>
<dbReference type="PROSITE" id="PS51257">
    <property type="entry name" value="PROKAR_LIPOPROTEIN"/>
    <property type="match status" value="1"/>
</dbReference>
<dbReference type="PANTHER" id="PTHR47199">
    <property type="entry name" value="PHOTOSYSTEM II STABILITY/ASSEMBLY FACTOR HCF136, CHLOROPLASTIC"/>
    <property type="match status" value="1"/>
</dbReference>
<dbReference type="PANTHER" id="PTHR47199:SF2">
    <property type="entry name" value="PHOTOSYSTEM II STABILITY_ASSEMBLY FACTOR HCF136, CHLOROPLASTIC"/>
    <property type="match status" value="1"/>
</dbReference>
<organism evidence="2 3">
    <name type="scientific">Brevibacillus aydinogluensis</name>
    <dbReference type="NCBI Taxonomy" id="927786"/>
    <lineage>
        <taxon>Bacteria</taxon>
        <taxon>Bacillati</taxon>
        <taxon>Bacillota</taxon>
        <taxon>Bacilli</taxon>
        <taxon>Bacillales</taxon>
        <taxon>Paenibacillaceae</taxon>
        <taxon>Brevibacillus</taxon>
    </lineage>
</organism>
<protein>
    <submittedName>
        <fullName evidence="2">PSII-BNR domain-containing protein</fullName>
    </submittedName>
</protein>
<sequence length="406" mass="42995">MTYAYRRAFAIILAVLLGIFAGCSGSNEVPTPAAEQPSDTNSQAGSTQGSASSATGEPSPGESRENPAPSATTPAKLGNVTAVRLADFRSGWVGGKGWIARTDDAGKSWRVQHQVEGAVEQVFALNHQLAWATVARDGAVDGERLLYHTKDGGKHWSLVGKVPQPGFLHFVSGQEGFVAHSRTTDGGKTWKQLPVPKQLTGDAYFHDKANGWAVTQENGVFQVMRTVDGGQSWSAVMKRETVAPLSGAVIRSAGKDDAWIQCIGGYGMNQTSYSLFHTTDGGRHWQTVIAKSTAGGGPAPGFPANYPGGPTIDGSAPGPLYVVNPDIAFMGGRCMACDLPNTIGWTKDGGKTLEKGTESFPGYGDMLLAFEDGNKGWLICSDSKEPTVMYTTVDGGKHWAKAHVFD</sequence>
<dbReference type="CDD" id="cd15482">
    <property type="entry name" value="Sialidase_non-viral"/>
    <property type="match status" value="1"/>
</dbReference>
<dbReference type="Proteomes" id="UP001189619">
    <property type="component" value="Chromosome"/>
</dbReference>
<dbReference type="KEGG" id="bayd:BSPP4475_02665"/>
<feature type="region of interest" description="Disordered" evidence="1">
    <location>
        <begin position="28"/>
        <end position="76"/>
    </location>
</feature>
<evidence type="ECO:0000313" key="3">
    <source>
        <dbReference type="Proteomes" id="UP001189619"/>
    </source>
</evidence>
<dbReference type="AlphaFoldDB" id="A0AA48RCR4"/>
<evidence type="ECO:0000313" key="2">
    <source>
        <dbReference type="EMBL" id="CAJ1001220.1"/>
    </source>
</evidence>
<evidence type="ECO:0000256" key="1">
    <source>
        <dbReference type="SAM" id="MobiDB-lite"/>
    </source>
</evidence>
<dbReference type="InterPro" id="IPR015943">
    <property type="entry name" value="WD40/YVTN_repeat-like_dom_sf"/>
</dbReference>
<gene>
    <name evidence="2" type="ORF">BSPP4475_02665</name>
</gene>